<protein>
    <submittedName>
        <fullName evidence="2">Uncharacterized protein DUF2778</fullName>
    </submittedName>
</protein>
<gene>
    <name evidence="2" type="ORF">DES37_101147</name>
</gene>
<feature type="domain" description="Tlde1" evidence="1">
    <location>
        <begin position="24"/>
        <end position="152"/>
    </location>
</feature>
<evidence type="ECO:0000259" key="1">
    <source>
        <dbReference type="Pfam" id="PF10908"/>
    </source>
</evidence>
<sequence>MALHGKFVINDADFSPLTIYGVSTFMAFSGKGAYRNRGACAHIPTEGPIPPGKYWIVERGQGGGLSKMWGGVKDLYNKISSGSEFMRSEWFALYRDGISISDYTWVNSVQRGLFRLHPGTISEGCITLPHNSDYSRLRNALLNTPMISVPCMKNLKAYGSIEVIINGSKNC</sequence>
<organism evidence="2 3">
    <name type="scientific">Mangrovibacter plantisponsor</name>
    <dbReference type="NCBI Taxonomy" id="451513"/>
    <lineage>
        <taxon>Bacteria</taxon>
        <taxon>Pseudomonadati</taxon>
        <taxon>Pseudomonadota</taxon>
        <taxon>Gammaproteobacteria</taxon>
        <taxon>Enterobacterales</taxon>
        <taxon>Enterobacteriaceae</taxon>
        <taxon>Mangrovibacter</taxon>
    </lineage>
</organism>
<evidence type="ECO:0000313" key="3">
    <source>
        <dbReference type="Proteomes" id="UP000246744"/>
    </source>
</evidence>
<accession>A0A317Q7Y0</accession>
<dbReference type="Proteomes" id="UP000246744">
    <property type="component" value="Unassembled WGS sequence"/>
</dbReference>
<dbReference type="Pfam" id="PF10908">
    <property type="entry name" value="Tlde1_dom"/>
    <property type="match status" value="1"/>
</dbReference>
<dbReference type="RefSeq" id="WP_110024499.1">
    <property type="nucleotide sequence ID" value="NZ_QGTS01000001.1"/>
</dbReference>
<name>A0A317Q7Y0_9ENTR</name>
<dbReference type="EMBL" id="QGTS01000001">
    <property type="protein sequence ID" value="PWW12579.1"/>
    <property type="molecule type" value="Genomic_DNA"/>
</dbReference>
<evidence type="ECO:0000313" key="2">
    <source>
        <dbReference type="EMBL" id="PWW12579.1"/>
    </source>
</evidence>
<dbReference type="AlphaFoldDB" id="A0A317Q7Y0"/>
<keyword evidence="3" id="KW-1185">Reference proteome</keyword>
<comment type="caution">
    <text evidence="2">The sequence shown here is derived from an EMBL/GenBank/DDBJ whole genome shotgun (WGS) entry which is preliminary data.</text>
</comment>
<reference evidence="2 3" key="1">
    <citation type="submission" date="2018-05" db="EMBL/GenBank/DDBJ databases">
        <title>Genomic Encyclopedia of Type Strains, Phase IV (KMG-IV): sequencing the most valuable type-strain genomes for metagenomic binning, comparative biology and taxonomic classification.</title>
        <authorList>
            <person name="Goeker M."/>
        </authorList>
    </citation>
    <scope>NUCLEOTIDE SEQUENCE [LARGE SCALE GENOMIC DNA]</scope>
    <source>
        <strain evidence="2 3">DSM 19579</strain>
    </source>
</reference>
<proteinExistence type="predicted"/>
<dbReference type="InterPro" id="IPR021225">
    <property type="entry name" value="Tlde1_dom"/>
</dbReference>
<dbReference type="OrthoDB" id="6490254at2"/>